<evidence type="ECO:0000256" key="6">
    <source>
        <dbReference type="PIRSR" id="PIRSR604450-51"/>
    </source>
</evidence>
<dbReference type="GO" id="GO:0009097">
    <property type="term" value="P:isoleucine biosynthetic process"/>
    <property type="evidence" value="ECO:0007669"/>
    <property type="project" value="TreeGrafter"/>
</dbReference>
<sequence length="401" mass="42451">MNLGGSSFALRCLHCDAIYLPDQVSYYCPSCELDGALDLVYDYAELSRGFVQGVQSSDYFDMWRYTSVLPTSLEFTPHLHTGGSPLYKLKHSGPGRVFIKDDSRNPSGSLKDRASALAVALAAEMGVKTIAAASTGNAAAALACMSAGSGIRCVIFAPTSAAREKLAQIRAYGAEVVEVEGGYDEAFAACHAACKEHGWYNRSTGINSYMSEGKKTVAFEICEQMQWRVPDRIFVPVGNGCIVGAVYKGFHELMLMGITERMPKIMGVQASGSDFMYRAWKAGDGPHAPQALPSATSASSISVALPRDRIKALRAVEASGGEYVVVNDAQIFQAILDLARSGGVFAEPGAAAAYAGLRQWGALQPDETAVVLVTGSGLKDIGGLLGSGVLDAAKSPLRQHA</sequence>
<dbReference type="InterPro" id="IPR050147">
    <property type="entry name" value="Ser/Thr_Dehydratase"/>
</dbReference>
<name>A0A3N7HL80_9BURK</name>
<evidence type="ECO:0000256" key="2">
    <source>
        <dbReference type="ARBA" id="ARBA00005517"/>
    </source>
</evidence>
<accession>A0A3N7HL80</accession>
<dbReference type="Proteomes" id="UP000267464">
    <property type="component" value="Unassembled WGS sequence"/>
</dbReference>
<dbReference type="PANTHER" id="PTHR48078:SF6">
    <property type="entry name" value="L-THREONINE DEHYDRATASE CATABOLIC TDCB"/>
    <property type="match status" value="1"/>
</dbReference>
<dbReference type="EMBL" id="QUSW01000011">
    <property type="protein sequence ID" value="RQP21341.1"/>
    <property type="molecule type" value="Genomic_DNA"/>
</dbReference>
<keyword evidence="3 6" id="KW-0663">Pyridoxal phosphate</keyword>
<reference evidence="8 9" key="2">
    <citation type="submission" date="2018-12" db="EMBL/GenBank/DDBJ databases">
        <title>Rhizobacter gummiphilus sp. nov., a rubber-degrading bacterium isolated from the soil of a botanical garden in Japan.</title>
        <authorList>
            <person name="Shunsuke S.S."/>
        </authorList>
    </citation>
    <scope>NUCLEOTIDE SEQUENCE [LARGE SCALE GENOMIC DNA]</scope>
    <source>
        <strain evidence="8 9">S-16</strain>
    </source>
</reference>
<dbReference type="PANTHER" id="PTHR48078">
    <property type="entry name" value="THREONINE DEHYDRATASE, MITOCHONDRIAL-RELATED"/>
    <property type="match status" value="1"/>
</dbReference>
<comment type="cofactor">
    <cofactor evidence="1 6">
        <name>pyridoxal 5'-phosphate</name>
        <dbReference type="ChEBI" id="CHEBI:597326"/>
    </cofactor>
</comment>
<dbReference type="GO" id="GO:0006565">
    <property type="term" value="P:L-serine catabolic process"/>
    <property type="evidence" value="ECO:0007669"/>
    <property type="project" value="TreeGrafter"/>
</dbReference>
<feature type="domain" description="Tryptophan synthase beta chain-like PALP" evidence="7">
    <location>
        <begin position="80"/>
        <end position="375"/>
    </location>
</feature>
<comment type="similarity">
    <text evidence="2">Belongs to the threonine synthase family.</text>
</comment>
<dbReference type="EC" id="4.2.3.1" evidence="5"/>
<keyword evidence="4 8" id="KW-0456">Lyase</keyword>
<evidence type="ECO:0000256" key="1">
    <source>
        <dbReference type="ARBA" id="ARBA00001933"/>
    </source>
</evidence>
<dbReference type="SUPFAM" id="SSF53686">
    <property type="entry name" value="Tryptophan synthase beta subunit-like PLP-dependent enzymes"/>
    <property type="match status" value="1"/>
</dbReference>
<evidence type="ECO:0000256" key="5">
    <source>
        <dbReference type="NCBIfam" id="TIGR00260"/>
    </source>
</evidence>
<comment type="caution">
    <text evidence="8">The sequence shown here is derived from an EMBL/GenBank/DDBJ whole genome shotgun (WGS) entry which is preliminary data.</text>
</comment>
<reference evidence="8 9" key="1">
    <citation type="submission" date="2018-08" db="EMBL/GenBank/DDBJ databases">
        <authorList>
            <person name="Khan S.A."/>
            <person name="Jeon C.O."/>
            <person name="Chun B.H."/>
            <person name="Jeong S.E."/>
        </authorList>
    </citation>
    <scope>NUCLEOTIDE SEQUENCE [LARGE SCALE GENOMIC DNA]</scope>
    <source>
        <strain evidence="8 9">S-16</strain>
    </source>
</reference>
<dbReference type="InterPro" id="IPR036052">
    <property type="entry name" value="TrpB-like_PALP_sf"/>
</dbReference>
<evidence type="ECO:0000259" key="7">
    <source>
        <dbReference type="Pfam" id="PF00291"/>
    </source>
</evidence>
<evidence type="ECO:0000256" key="3">
    <source>
        <dbReference type="ARBA" id="ARBA00022898"/>
    </source>
</evidence>
<dbReference type="GO" id="GO:0003941">
    <property type="term" value="F:L-serine ammonia-lyase activity"/>
    <property type="evidence" value="ECO:0007669"/>
    <property type="project" value="TreeGrafter"/>
</dbReference>
<feature type="modified residue" description="N6-(pyridoxal phosphate)lysine" evidence="6">
    <location>
        <position position="111"/>
    </location>
</feature>
<dbReference type="Gene3D" id="3.40.50.1100">
    <property type="match status" value="2"/>
</dbReference>
<organism evidence="8 9">
    <name type="scientific">Piscinibacter terrae</name>
    <dbReference type="NCBI Taxonomy" id="2496871"/>
    <lineage>
        <taxon>Bacteria</taxon>
        <taxon>Pseudomonadati</taxon>
        <taxon>Pseudomonadota</taxon>
        <taxon>Betaproteobacteria</taxon>
        <taxon>Burkholderiales</taxon>
        <taxon>Sphaerotilaceae</taxon>
        <taxon>Piscinibacter</taxon>
    </lineage>
</organism>
<dbReference type="InterPro" id="IPR001926">
    <property type="entry name" value="TrpB-like_PALP"/>
</dbReference>
<dbReference type="NCBIfam" id="TIGR00260">
    <property type="entry name" value="thrC"/>
    <property type="match status" value="1"/>
</dbReference>
<evidence type="ECO:0000313" key="9">
    <source>
        <dbReference type="Proteomes" id="UP000267464"/>
    </source>
</evidence>
<evidence type="ECO:0000256" key="4">
    <source>
        <dbReference type="ARBA" id="ARBA00023239"/>
    </source>
</evidence>
<dbReference type="AlphaFoldDB" id="A0A3N7HL80"/>
<dbReference type="GO" id="GO:0004794">
    <property type="term" value="F:threonine deaminase activity"/>
    <property type="evidence" value="ECO:0007669"/>
    <property type="project" value="TreeGrafter"/>
</dbReference>
<protein>
    <recommendedName>
        <fullName evidence="5">Threonine synthase</fullName>
        <ecNumber evidence="5">4.2.3.1</ecNumber>
    </recommendedName>
</protein>
<gene>
    <name evidence="8" type="primary">thrC</name>
    <name evidence="8" type="ORF">DZC73_28000</name>
</gene>
<dbReference type="GO" id="GO:0006567">
    <property type="term" value="P:L-threonine catabolic process"/>
    <property type="evidence" value="ECO:0007669"/>
    <property type="project" value="TreeGrafter"/>
</dbReference>
<proteinExistence type="inferred from homology"/>
<evidence type="ECO:0000313" key="8">
    <source>
        <dbReference type="EMBL" id="RQP21341.1"/>
    </source>
</evidence>
<dbReference type="InterPro" id="IPR004450">
    <property type="entry name" value="Thr_synthase-like"/>
</dbReference>
<dbReference type="Pfam" id="PF00291">
    <property type="entry name" value="PALP"/>
    <property type="match status" value="1"/>
</dbReference>
<dbReference type="GO" id="GO:0009088">
    <property type="term" value="P:threonine biosynthetic process"/>
    <property type="evidence" value="ECO:0007669"/>
    <property type="project" value="UniProtKB-UniRule"/>
</dbReference>
<keyword evidence="9" id="KW-1185">Reference proteome</keyword>
<dbReference type="GO" id="GO:0004795">
    <property type="term" value="F:threonine synthase activity"/>
    <property type="evidence" value="ECO:0007669"/>
    <property type="project" value="UniProtKB-UniRule"/>
</dbReference>